<reference evidence="1" key="1">
    <citation type="submission" date="2022-05" db="EMBL/GenBank/DDBJ databases">
        <authorList>
            <person name="Jo J.-H."/>
            <person name="Im W.-T."/>
        </authorList>
    </citation>
    <scope>NUCLEOTIDE SEQUENCE</scope>
    <source>
        <strain evidence="1">SE158</strain>
    </source>
</reference>
<evidence type="ECO:0000313" key="2">
    <source>
        <dbReference type="Proteomes" id="UP001165363"/>
    </source>
</evidence>
<gene>
    <name evidence="1" type="ORF">LZ536_05530</name>
</gene>
<evidence type="ECO:0000313" key="1">
    <source>
        <dbReference type="EMBL" id="MCL6683364.1"/>
    </source>
</evidence>
<accession>A0ABT0RL45</accession>
<organism evidence="1 2">
    <name type="scientific">Sphingomonas alba</name>
    <dbReference type="NCBI Taxonomy" id="2908208"/>
    <lineage>
        <taxon>Bacteria</taxon>
        <taxon>Pseudomonadati</taxon>
        <taxon>Pseudomonadota</taxon>
        <taxon>Alphaproteobacteria</taxon>
        <taxon>Sphingomonadales</taxon>
        <taxon>Sphingomonadaceae</taxon>
        <taxon>Sphingomonas</taxon>
    </lineage>
</organism>
<dbReference type="EMBL" id="JAMGBD010000001">
    <property type="protein sequence ID" value="MCL6683364.1"/>
    <property type="molecule type" value="Genomic_DNA"/>
</dbReference>
<protein>
    <submittedName>
        <fullName evidence="1">DUF3052 domain-containing protein</fullName>
    </submittedName>
</protein>
<comment type="caution">
    <text evidence="1">The sequence shown here is derived from an EMBL/GenBank/DDBJ whole genome shotgun (WGS) entry which is preliminary data.</text>
</comment>
<sequence>MTAGYSGTPLAKKLGFKPGQRTWFDAMPDSVRTEIGDTGADMLESPEPPVEAAHMFATHTATLDCKLRMLLPLIARDGMIWVSWPKKAAKVETDITEDVIRAVALPLGLVDVKVCAVDETWSGLKLVIRKELR</sequence>
<dbReference type="RefSeq" id="WP_249847290.1">
    <property type="nucleotide sequence ID" value="NZ_JAMGBD010000001.1"/>
</dbReference>
<dbReference type="Proteomes" id="UP001165363">
    <property type="component" value="Unassembled WGS sequence"/>
</dbReference>
<name>A0ABT0RL45_9SPHN</name>
<proteinExistence type="predicted"/>
<keyword evidence="2" id="KW-1185">Reference proteome</keyword>